<name>A9RNB1_PHYPA</name>
<dbReference type="Proteomes" id="UP000006727">
    <property type="component" value="Chromosome 24"/>
</dbReference>
<dbReference type="PaxDb" id="3218-PP1S18_239V6.1"/>
<reference evidence="2 4" key="2">
    <citation type="journal article" date="2018" name="Plant J.">
        <title>The Physcomitrella patens chromosome-scale assembly reveals moss genome structure and evolution.</title>
        <authorList>
            <person name="Lang D."/>
            <person name="Ullrich K.K."/>
            <person name="Murat F."/>
            <person name="Fuchs J."/>
            <person name="Jenkins J."/>
            <person name="Haas F.B."/>
            <person name="Piednoel M."/>
            <person name="Gundlach H."/>
            <person name="Van Bel M."/>
            <person name="Meyberg R."/>
            <person name="Vives C."/>
            <person name="Morata J."/>
            <person name="Symeonidi A."/>
            <person name="Hiss M."/>
            <person name="Muchero W."/>
            <person name="Kamisugi Y."/>
            <person name="Saleh O."/>
            <person name="Blanc G."/>
            <person name="Decker E.L."/>
            <person name="van Gessel N."/>
            <person name="Grimwood J."/>
            <person name="Hayes R.D."/>
            <person name="Graham S.W."/>
            <person name="Gunter L.E."/>
            <person name="McDaniel S.F."/>
            <person name="Hoernstein S.N.W."/>
            <person name="Larsson A."/>
            <person name="Li F.W."/>
            <person name="Perroud P.F."/>
            <person name="Phillips J."/>
            <person name="Ranjan P."/>
            <person name="Rokshar D.S."/>
            <person name="Rothfels C.J."/>
            <person name="Schneider L."/>
            <person name="Shu S."/>
            <person name="Stevenson D.W."/>
            <person name="Thummler F."/>
            <person name="Tillich M."/>
            <person name="Villarreal Aguilar J.C."/>
            <person name="Widiez T."/>
            <person name="Wong G.K."/>
            <person name="Wymore A."/>
            <person name="Zhang Y."/>
            <person name="Zimmer A.D."/>
            <person name="Quatrano R.S."/>
            <person name="Mayer K.F.X."/>
            <person name="Goodstein D."/>
            <person name="Casacuberta J.M."/>
            <person name="Vandepoele K."/>
            <person name="Reski R."/>
            <person name="Cuming A.C."/>
            <person name="Tuskan G.A."/>
            <person name="Maumus F."/>
            <person name="Salse J."/>
            <person name="Schmutz J."/>
            <person name="Rensing S.A."/>
        </authorList>
    </citation>
    <scope>NUCLEOTIDE SEQUENCE [LARGE SCALE GENOMIC DNA]</scope>
    <source>
        <strain evidence="3 4">cv. Gransden 2004</strain>
    </source>
</reference>
<feature type="compositionally biased region" description="Basic and acidic residues" evidence="1">
    <location>
        <begin position="39"/>
        <end position="52"/>
    </location>
</feature>
<dbReference type="InParanoid" id="A9RNB1"/>
<keyword evidence="4" id="KW-1185">Reference proteome</keyword>
<evidence type="ECO:0000313" key="4">
    <source>
        <dbReference type="Proteomes" id="UP000006727"/>
    </source>
</evidence>
<proteinExistence type="predicted"/>
<dbReference type="HOGENOM" id="CLU_2065444_0_0_1"/>
<reference evidence="3" key="3">
    <citation type="submission" date="2020-12" db="UniProtKB">
        <authorList>
            <consortium name="EnsemblPlants"/>
        </authorList>
    </citation>
    <scope>IDENTIFICATION</scope>
</reference>
<feature type="region of interest" description="Disordered" evidence="1">
    <location>
        <begin position="39"/>
        <end position="77"/>
    </location>
</feature>
<feature type="compositionally biased region" description="Basic and acidic residues" evidence="1">
    <location>
        <begin position="65"/>
        <end position="76"/>
    </location>
</feature>
<accession>A9RNB1</accession>
<dbReference type="Gramene" id="Pp3c24_2290V3.1">
    <property type="protein sequence ID" value="Pp3c24_2290V3.1"/>
    <property type="gene ID" value="Pp3c24_2290"/>
</dbReference>
<organism evidence="2">
    <name type="scientific">Physcomitrium patens</name>
    <name type="common">Spreading-leaved earth moss</name>
    <name type="synonym">Physcomitrella patens</name>
    <dbReference type="NCBI Taxonomy" id="3218"/>
    <lineage>
        <taxon>Eukaryota</taxon>
        <taxon>Viridiplantae</taxon>
        <taxon>Streptophyta</taxon>
        <taxon>Embryophyta</taxon>
        <taxon>Bryophyta</taxon>
        <taxon>Bryophytina</taxon>
        <taxon>Bryopsida</taxon>
        <taxon>Funariidae</taxon>
        <taxon>Funariales</taxon>
        <taxon>Funariaceae</taxon>
        <taxon>Physcomitrium</taxon>
    </lineage>
</organism>
<protein>
    <submittedName>
        <fullName evidence="2 3">Uncharacterized protein</fullName>
    </submittedName>
</protein>
<reference evidence="2 4" key="1">
    <citation type="journal article" date="2008" name="Science">
        <title>The Physcomitrella genome reveals evolutionary insights into the conquest of land by plants.</title>
        <authorList>
            <person name="Rensing S."/>
            <person name="Lang D."/>
            <person name="Zimmer A."/>
            <person name="Terry A."/>
            <person name="Salamov A."/>
            <person name="Shapiro H."/>
            <person name="Nishiyama T."/>
            <person name="Perroud P.-F."/>
            <person name="Lindquist E."/>
            <person name="Kamisugi Y."/>
            <person name="Tanahashi T."/>
            <person name="Sakakibara K."/>
            <person name="Fujita T."/>
            <person name="Oishi K."/>
            <person name="Shin-I T."/>
            <person name="Kuroki Y."/>
            <person name="Toyoda A."/>
            <person name="Suzuki Y."/>
            <person name="Hashimoto A."/>
            <person name="Yamaguchi K."/>
            <person name="Sugano A."/>
            <person name="Kohara Y."/>
            <person name="Fujiyama A."/>
            <person name="Anterola A."/>
            <person name="Aoki S."/>
            <person name="Ashton N."/>
            <person name="Barbazuk W.B."/>
            <person name="Barker E."/>
            <person name="Bennetzen J."/>
            <person name="Bezanilla M."/>
            <person name="Blankenship R."/>
            <person name="Cho S.H."/>
            <person name="Dutcher S."/>
            <person name="Estelle M."/>
            <person name="Fawcett J.A."/>
            <person name="Gundlach H."/>
            <person name="Hanada K."/>
            <person name="Heyl A."/>
            <person name="Hicks K.A."/>
            <person name="Hugh J."/>
            <person name="Lohr M."/>
            <person name="Mayer K."/>
            <person name="Melkozernov A."/>
            <person name="Murata T."/>
            <person name="Nelson D."/>
            <person name="Pils B."/>
            <person name="Prigge M."/>
            <person name="Reiss B."/>
            <person name="Renner T."/>
            <person name="Rombauts S."/>
            <person name="Rushton P."/>
            <person name="Sanderfoot A."/>
            <person name="Schween G."/>
            <person name="Shiu S.-H."/>
            <person name="Stueber K."/>
            <person name="Theodoulou F.L."/>
            <person name="Tu H."/>
            <person name="Van de Peer Y."/>
            <person name="Verrier P.J."/>
            <person name="Waters E."/>
            <person name="Wood A."/>
            <person name="Yang L."/>
            <person name="Cove D."/>
            <person name="Cuming A."/>
            <person name="Hasebe M."/>
            <person name="Lucas S."/>
            <person name="Mishler D.B."/>
            <person name="Reski R."/>
            <person name="Grigoriev I."/>
            <person name="Quatrano R.S."/>
            <person name="Boore J.L."/>
        </authorList>
    </citation>
    <scope>NUCLEOTIDE SEQUENCE [LARGE SCALE GENOMIC DNA]</scope>
    <source>
        <strain evidence="3 4">cv. Gransden 2004</strain>
    </source>
</reference>
<dbReference type="AlphaFoldDB" id="A9RNB1"/>
<feature type="region of interest" description="Disordered" evidence="1">
    <location>
        <begin position="1"/>
        <end position="26"/>
    </location>
</feature>
<gene>
    <name evidence="2" type="ORF">PHYPA_028533</name>
</gene>
<sequence>MLEISIRPSHLNRTAIPTRPKDHEPTYCDKVATTRLEARRTKTERSCDEKDAGVNGQGAGHMSKKVAEASKDEQGSRLRFLSTSQGSVRPYIYTLFCIRHPDRTQCSTGSGRATFHRRS</sequence>
<evidence type="ECO:0000256" key="1">
    <source>
        <dbReference type="SAM" id="MobiDB-lite"/>
    </source>
</evidence>
<dbReference type="EMBL" id="ABEU02000024">
    <property type="protein sequence ID" value="PNR27941.1"/>
    <property type="molecule type" value="Genomic_DNA"/>
</dbReference>
<dbReference type="EnsemblPlants" id="Pp3c24_2290V3.1">
    <property type="protein sequence ID" value="Pp3c24_2290V3.1"/>
    <property type="gene ID" value="Pp3c24_2290"/>
</dbReference>
<evidence type="ECO:0000313" key="3">
    <source>
        <dbReference type="EnsemblPlants" id="Pp3c24_2290V3.1"/>
    </source>
</evidence>
<evidence type="ECO:0000313" key="2">
    <source>
        <dbReference type="EMBL" id="PNR27941.1"/>
    </source>
</evidence>